<dbReference type="AlphaFoldDB" id="A0A1H4Q2C9"/>
<name>A0A1H4Q2C9_9ACTN</name>
<dbReference type="PROSITE" id="PS50088">
    <property type="entry name" value="ANK_REPEAT"/>
    <property type="match status" value="1"/>
</dbReference>
<dbReference type="GeneID" id="95510505"/>
<protein>
    <submittedName>
        <fullName evidence="2">Uncharacterized protein</fullName>
    </submittedName>
</protein>
<evidence type="ECO:0000313" key="3">
    <source>
        <dbReference type="Proteomes" id="UP000182375"/>
    </source>
</evidence>
<reference evidence="2 3" key="1">
    <citation type="submission" date="2016-10" db="EMBL/GenBank/DDBJ databases">
        <authorList>
            <person name="de Groot N.N."/>
        </authorList>
    </citation>
    <scope>NUCLEOTIDE SEQUENCE [LARGE SCALE GENOMIC DNA]</scope>
    <source>
        <strain evidence="2 3">DSM 40306</strain>
    </source>
</reference>
<evidence type="ECO:0000256" key="1">
    <source>
        <dbReference type="PROSITE-ProRule" id="PRU00023"/>
    </source>
</evidence>
<dbReference type="STRING" id="67331.SAMN04490357_1280"/>
<dbReference type="PROSITE" id="PS50297">
    <property type="entry name" value="ANK_REP_REGION"/>
    <property type="match status" value="1"/>
</dbReference>
<dbReference type="Gene3D" id="1.25.40.20">
    <property type="entry name" value="Ankyrin repeat-containing domain"/>
    <property type="match status" value="1"/>
</dbReference>
<gene>
    <name evidence="2" type="ORF">SAMN04490357_1280</name>
</gene>
<feature type="repeat" description="ANK" evidence="1">
    <location>
        <begin position="61"/>
        <end position="87"/>
    </location>
</feature>
<dbReference type="EMBL" id="FNTD01000004">
    <property type="protein sequence ID" value="SEC13769.1"/>
    <property type="molecule type" value="Genomic_DNA"/>
</dbReference>
<dbReference type="InterPro" id="IPR036770">
    <property type="entry name" value="Ankyrin_rpt-contain_sf"/>
</dbReference>
<accession>A0A1H4Q2C9</accession>
<keyword evidence="1" id="KW-0040">ANK repeat</keyword>
<organism evidence="2 3">
    <name type="scientific">Streptomyces misionensis</name>
    <dbReference type="NCBI Taxonomy" id="67331"/>
    <lineage>
        <taxon>Bacteria</taxon>
        <taxon>Bacillati</taxon>
        <taxon>Actinomycetota</taxon>
        <taxon>Actinomycetes</taxon>
        <taxon>Kitasatosporales</taxon>
        <taxon>Streptomycetaceae</taxon>
        <taxon>Streptomyces</taxon>
    </lineage>
</organism>
<dbReference type="SUPFAM" id="SSF48403">
    <property type="entry name" value="Ankyrin repeat"/>
    <property type="match status" value="1"/>
</dbReference>
<dbReference type="InterPro" id="IPR002110">
    <property type="entry name" value="Ankyrin_rpt"/>
</dbReference>
<sequence>MREQRVTEWDGVTLRSSLKPRFAQARDRLADAARDGDWAAVEDVLAERPEWVNCPRLEGRSGYTPLHQAAWHGAGAATVEGLLARGALRTLRMGDGERAADIAARRGHHRLAELLRPVVRHPVPPAEIALLQEHLNRLIRHRAALEGGSDLATRHALWLPEVEALTELDHPVCWFPVPGMYGGFQITLDGRELTVDSWIRVIGGSERTDRVTPAGVRLQEGEPLL</sequence>
<dbReference type="RefSeq" id="WP_074991304.1">
    <property type="nucleotide sequence ID" value="NZ_FNTD01000004.1"/>
</dbReference>
<evidence type="ECO:0000313" key="2">
    <source>
        <dbReference type="EMBL" id="SEC13769.1"/>
    </source>
</evidence>
<proteinExistence type="predicted"/>
<dbReference type="Proteomes" id="UP000182375">
    <property type="component" value="Unassembled WGS sequence"/>
</dbReference>